<sequence length="223" mass="25978">MKIDPSVKYRDLPDHFCEHLNFIDTDQIRYAAFAFTFVMLDFLLILPILYPPHPLTFWLTIPLLGIINLWTLAIFVRKPEKLRFEIIIFIAWATAIGSFCNFVLAQKMAYFVLGVDSPAFFIVTLAGYIALILQQIWFHWKKYASVKNNFGVFKDLPWHHKLLCWSVPTGYMVAHFAMNTSEYAGLSLVTSAILGLSSIFTYISVKFFHKYRFMKTNESYLDM</sequence>
<keyword evidence="1" id="KW-0472">Membrane</keyword>
<feature type="transmembrane region" description="Helical" evidence="1">
    <location>
        <begin position="56"/>
        <end position="76"/>
    </location>
</feature>
<accession>A0ABW2NRX5</accession>
<evidence type="ECO:0000313" key="3">
    <source>
        <dbReference type="Proteomes" id="UP001596549"/>
    </source>
</evidence>
<keyword evidence="3" id="KW-1185">Reference proteome</keyword>
<evidence type="ECO:0008006" key="4">
    <source>
        <dbReference type="Google" id="ProtNLM"/>
    </source>
</evidence>
<dbReference type="Proteomes" id="UP001596549">
    <property type="component" value="Unassembled WGS sequence"/>
</dbReference>
<protein>
    <recommendedName>
        <fullName evidence="4">GtrA-like protein domain-containing protein</fullName>
    </recommendedName>
</protein>
<evidence type="ECO:0000313" key="2">
    <source>
        <dbReference type="EMBL" id="MFC7372597.1"/>
    </source>
</evidence>
<keyword evidence="1" id="KW-0812">Transmembrane</keyword>
<keyword evidence="1" id="KW-1133">Transmembrane helix</keyword>
<dbReference type="RefSeq" id="WP_379750177.1">
    <property type="nucleotide sequence ID" value="NZ_JBHTCP010000044.1"/>
</dbReference>
<name>A0ABW2NRX5_9BACL</name>
<feature type="transmembrane region" description="Helical" evidence="1">
    <location>
        <begin position="183"/>
        <end position="205"/>
    </location>
</feature>
<feature type="transmembrane region" description="Helical" evidence="1">
    <location>
        <begin position="30"/>
        <end position="50"/>
    </location>
</feature>
<gene>
    <name evidence="2" type="ORF">ACFQPF_13045</name>
</gene>
<evidence type="ECO:0000256" key="1">
    <source>
        <dbReference type="SAM" id="Phobius"/>
    </source>
</evidence>
<organism evidence="2 3">
    <name type="scientific">Fictibacillus iocasae</name>
    <dbReference type="NCBI Taxonomy" id="2715437"/>
    <lineage>
        <taxon>Bacteria</taxon>
        <taxon>Bacillati</taxon>
        <taxon>Bacillota</taxon>
        <taxon>Bacilli</taxon>
        <taxon>Bacillales</taxon>
        <taxon>Fictibacillaceae</taxon>
        <taxon>Fictibacillus</taxon>
    </lineage>
</organism>
<proteinExistence type="predicted"/>
<reference evidence="3" key="1">
    <citation type="journal article" date="2019" name="Int. J. Syst. Evol. Microbiol.">
        <title>The Global Catalogue of Microorganisms (GCM) 10K type strain sequencing project: providing services to taxonomists for standard genome sequencing and annotation.</title>
        <authorList>
            <consortium name="The Broad Institute Genomics Platform"/>
            <consortium name="The Broad Institute Genome Sequencing Center for Infectious Disease"/>
            <person name="Wu L."/>
            <person name="Ma J."/>
        </authorList>
    </citation>
    <scope>NUCLEOTIDE SEQUENCE [LARGE SCALE GENOMIC DNA]</scope>
    <source>
        <strain evidence="3">NBRC 106396</strain>
    </source>
</reference>
<dbReference type="EMBL" id="JBHTCP010000044">
    <property type="protein sequence ID" value="MFC7372597.1"/>
    <property type="molecule type" value="Genomic_DNA"/>
</dbReference>
<comment type="caution">
    <text evidence="2">The sequence shown here is derived from an EMBL/GenBank/DDBJ whole genome shotgun (WGS) entry which is preliminary data.</text>
</comment>
<feature type="transmembrane region" description="Helical" evidence="1">
    <location>
        <begin position="88"/>
        <end position="113"/>
    </location>
</feature>
<feature type="transmembrane region" description="Helical" evidence="1">
    <location>
        <begin position="119"/>
        <end position="138"/>
    </location>
</feature>